<dbReference type="Proteomes" id="UP000838821">
    <property type="component" value="Unassembled WGS sequence"/>
</dbReference>
<dbReference type="SUPFAM" id="SSF47413">
    <property type="entry name" value="lambda repressor-like DNA-binding domains"/>
    <property type="match status" value="1"/>
</dbReference>
<sequence length="101" mass="11527">MENQKAPRRSKSAPKKSERVRKPRQWFKSLRLAKGLSQSKMASELDVSVVTLRSTENGTNDPSLMMSHVYALYLGGTVEEVFPDVVEEAKMYFQKLKKSFS</sequence>
<dbReference type="EMBL" id="CAKMMW010000013">
    <property type="protein sequence ID" value="CAH1215273.1"/>
    <property type="molecule type" value="Genomic_DNA"/>
</dbReference>
<dbReference type="Gene3D" id="1.10.260.40">
    <property type="entry name" value="lambda repressor-like DNA-binding domains"/>
    <property type="match status" value="1"/>
</dbReference>
<dbReference type="PROSITE" id="PS50943">
    <property type="entry name" value="HTH_CROC1"/>
    <property type="match status" value="1"/>
</dbReference>
<gene>
    <name evidence="3" type="ORF">PAECIP111891_04244</name>
</gene>
<feature type="region of interest" description="Disordered" evidence="1">
    <location>
        <begin position="1"/>
        <end position="22"/>
    </location>
</feature>
<dbReference type="CDD" id="cd00093">
    <property type="entry name" value="HTH_XRE"/>
    <property type="match status" value="1"/>
</dbReference>
<dbReference type="Pfam" id="PF01381">
    <property type="entry name" value="HTH_3"/>
    <property type="match status" value="1"/>
</dbReference>
<dbReference type="RefSeq" id="WP_236290285.1">
    <property type="nucleotide sequence ID" value="NZ_CAKMMW010000013.1"/>
</dbReference>
<dbReference type="InterPro" id="IPR010982">
    <property type="entry name" value="Lambda_DNA-bd_dom_sf"/>
</dbReference>
<evidence type="ECO:0000313" key="4">
    <source>
        <dbReference type="Proteomes" id="UP000838821"/>
    </source>
</evidence>
<comment type="caution">
    <text evidence="3">The sequence shown here is derived from an EMBL/GenBank/DDBJ whole genome shotgun (WGS) entry which is preliminary data.</text>
</comment>
<protein>
    <recommendedName>
        <fullName evidence="2">HTH cro/C1-type domain-containing protein</fullName>
    </recommendedName>
</protein>
<reference evidence="3" key="1">
    <citation type="submission" date="2022-01" db="EMBL/GenBank/DDBJ databases">
        <authorList>
            <person name="Criscuolo A."/>
        </authorList>
    </citation>
    <scope>NUCLEOTIDE SEQUENCE</scope>
    <source>
        <strain evidence="3">CIP111891</strain>
    </source>
</reference>
<evidence type="ECO:0000259" key="2">
    <source>
        <dbReference type="PROSITE" id="PS50943"/>
    </source>
</evidence>
<accession>A0ABM9CI56</accession>
<keyword evidence="4" id="KW-1185">Reference proteome</keyword>
<organism evidence="3 4">
    <name type="scientific">Paenibacillus allorhizoplanae</name>
    <dbReference type="NCBI Taxonomy" id="2905648"/>
    <lineage>
        <taxon>Bacteria</taxon>
        <taxon>Bacillati</taxon>
        <taxon>Bacillota</taxon>
        <taxon>Bacilli</taxon>
        <taxon>Bacillales</taxon>
        <taxon>Paenibacillaceae</taxon>
        <taxon>Paenibacillus</taxon>
    </lineage>
</organism>
<dbReference type="SMART" id="SM00530">
    <property type="entry name" value="HTH_XRE"/>
    <property type="match status" value="1"/>
</dbReference>
<name>A0ABM9CI56_9BACL</name>
<feature type="domain" description="HTH cro/C1-type" evidence="2">
    <location>
        <begin position="27"/>
        <end position="81"/>
    </location>
</feature>
<evidence type="ECO:0000313" key="3">
    <source>
        <dbReference type="EMBL" id="CAH1215273.1"/>
    </source>
</evidence>
<dbReference type="InterPro" id="IPR001387">
    <property type="entry name" value="Cro/C1-type_HTH"/>
</dbReference>
<evidence type="ECO:0000256" key="1">
    <source>
        <dbReference type="SAM" id="MobiDB-lite"/>
    </source>
</evidence>
<proteinExistence type="predicted"/>